<accession>A0A0A9HKZ4</accession>
<sequence>MTSRPCQYFEKVIFHLHHRLVHLALKKHHHGASRY</sequence>
<name>A0A0A9HKZ4_ARUDO</name>
<evidence type="ECO:0000313" key="1">
    <source>
        <dbReference type="EMBL" id="JAE33543.1"/>
    </source>
</evidence>
<protein>
    <submittedName>
        <fullName evidence="1">Uncharacterized protein</fullName>
    </submittedName>
</protein>
<dbReference type="AlphaFoldDB" id="A0A0A9HKZ4"/>
<organism evidence="1">
    <name type="scientific">Arundo donax</name>
    <name type="common">Giant reed</name>
    <name type="synonym">Donax arundinaceus</name>
    <dbReference type="NCBI Taxonomy" id="35708"/>
    <lineage>
        <taxon>Eukaryota</taxon>
        <taxon>Viridiplantae</taxon>
        <taxon>Streptophyta</taxon>
        <taxon>Embryophyta</taxon>
        <taxon>Tracheophyta</taxon>
        <taxon>Spermatophyta</taxon>
        <taxon>Magnoliopsida</taxon>
        <taxon>Liliopsida</taxon>
        <taxon>Poales</taxon>
        <taxon>Poaceae</taxon>
        <taxon>PACMAD clade</taxon>
        <taxon>Arundinoideae</taxon>
        <taxon>Arundineae</taxon>
        <taxon>Arundo</taxon>
    </lineage>
</organism>
<reference evidence="1" key="1">
    <citation type="submission" date="2014-09" db="EMBL/GenBank/DDBJ databases">
        <authorList>
            <person name="Magalhaes I.L.F."/>
            <person name="Oliveira U."/>
            <person name="Santos F.R."/>
            <person name="Vidigal T.H.D.A."/>
            <person name="Brescovit A.D."/>
            <person name="Santos A.J."/>
        </authorList>
    </citation>
    <scope>NUCLEOTIDE SEQUENCE</scope>
    <source>
        <tissue evidence="1">Shoot tissue taken approximately 20 cm above the soil surface</tissue>
    </source>
</reference>
<reference evidence="1" key="2">
    <citation type="journal article" date="2015" name="Data Brief">
        <title>Shoot transcriptome of the giant reed, Arundo donax.</title>
        <authorList>
            <person name="Barrero R.A."/>
            <person name="Guerrero F.D."/>
            <person name="Moolhuijzen P."/>
            <person name="Goolsby J.A."/>
            <person name="Tidwell J."/>
            <person name="Bellgard S.E."/>
            <person name="Bellgard M.I."/>
        </authorList>
    </citation>
    <scope>NUCLEOTIDE SEQUENCE</scope>
    <source>
        <tissue evidence="1">Shoot tissue taken approximately 20 cm above the soil surface</tissue>
    </source>
</reference>
<dbReference type="EMBL" id="GBRH01164353">
    <property type="protein sequence ID" value="JAE33543.1"/>
    <property type="molecule type" value="Transcribed_RNA"/>
</dbReference>
<proteinExistence type="predicted"/>